<dbReference type="RefSeq" id="WP_136359490.1">
    <property type="nucleotide sequence ID" value="NZ_SSNY01000011.1"/>
</dbReference>
<feature type="domain" description="RNA polymerase sigma factor 70 region 4 type 2" evidence="1">
    <location>
        <begin position="90"/>
        <end position="141"/>
    </location>
</feature>
<evidence type="ECO:0000313" key="3">
    <source>
        <dbReference type="Proteomes" id="UP000306441"/>
    </source>
</evidence>
<dbReference type="Gene3D" id="1.10.1740.10">
    <property type="match status" value="1"/>
</dbReference>
<dbReference type="Proteomes" id="UP000306441">
    <property type="component" value="Unassembled WGS sequence"/>
</dbReference>
<sequence>MRKELKTDLLSLVPSLRAFAFCLTQDAANADELVHSSLTEIWSVHADKKGVALKIGAFNALRRHFLRQVIVDPVSAQAFAWQWISGDDNAFKACFERLPRTEREALSLVDAWRFDPSEAAEICDCDRETIDQRLGMARSHLTGDRRKQSRLKRSGLMPPQFCRLQADSREALRMPR</sequence>
<organism evidence="2 3">
    <name type="scientific">Ollibium composti</name>
    <dbReference type="NCBI Taxonomy" id="2675109"/>
    <lineage>
        <taxon>Bacteria</taxon>
        <taxon>Pseudomonadati</taxon>
        <taxon>Pseudomonadota</taxon>
        <taxon>Alphaproteobacteria</taxon>
        <taxon>Hyphomicrobiales</taxon>
        <taxon>Phyllobacteriaceae</taxon>
        <taxon>Ollibium</taxon>
    </lineage>
</organism>
<dbReference type="InterPro" id="IPR036388">
    <property type="entry name" value="WH-like_DNA-bd_sf"/>
</dbReference>
<evidence type="ECO:0000313" key="2">
    <source>
        <dbReference type="EMBL" id="THF55452.1"/>
    </source>
</evidence>
<keyword evidence="3" id="KW-1185">Reference proteome</keyword>
<dbReference type="Gene3D" id="1.10.10.10">
    <property type="entry name" value="Winged helix-like DNA-binding domain superfamily/Winged helix DNA-binding domain"/>
    <property type="match status" value="1"/>
</dbReference>
<reference evidence="2 3" key="1">
    <citation type="submission" date="2019-04" db="EMBL/GenBank/DDBJ databases">
        <title>Mesorhizobium composti sp. nov., isolated from compost.</title>
        <authorList>
            <person name="Lin S.-Y."/>
            <person name="Hameed A."/>
            <person name="Hsieh Y.-T."/>
            <person name="Young C.-C."/>
        </authorList>
    </citation>
    <scope>NUCLEOTIDE SEQUENCE [LARGE SCALE GENOMIC DNA]</scope>
    <source>
        <strain evidence="2 3">CC-YTH430</strain>
    </source>
</reference>
<name>A0ABY2Q331_9HYPH</name>
<evidence type="ECO:0000259" key="1">
    <source>
        <dbReference type="Pfam" id="PF08281"/>
    </source>
</evidence>
<accession>A0ABY2Q331</accession>
<comment type="caution">
    <text evidence="2">The sequence shown here is derived from an EMBL/GenBank/DDBJ whole genome shotgun (WGS) entry which is preliminary data.</text>
</comment>
<dbReference type="Pfam" id="PF08281">
    <property type="entry name" value="Sigma70_r4_2"/>
    <property type="match status" value="1"/>
</dbReference>
<proteinExistence type="predicted"/>
<dbReference type="SUPFAM" id="SSF88659">
    <property type="entry name" value="Sigma3 and sigma4 domains of RNA polymerase sigma factors"/>
    <property type="match status" value="1"/>
</dbReference>
<dbReference type="EMBL" id="SSNY01000011">
    <property type="protein sequence ID" value="THF55452.1"/>
    <property type="molecule type" value="Genomic_DNA"/>
</dbReference>
<dbReference type="InterPro" id="IPR013249">
    <property type="entry name" value="RNA_pol_sigma70_r4_t2"/>
</dbReference>
<dbReference type="InterPro" id="IPR013324">
    <property type="entry name" value="RNA_pol_sigma_r3/r4-like"/>
</dbReference>
<protein>
    <recommendedName>
        <fullName evidence="1">RNA polymerase sigma factor 70 region 4 type 2 domain-containing protein</fullName>
    </recommendedName>
</protein>
<gene>
    <name evidence="2" type="ORF">E6C48_17620</name>
</gene>